<accession>A0A838XRR4</accession>
<dbReference type="EMBL" id="JACEON010000015">
    <property type="protein sequence ID" value="MBA4613002.1"/>
    <property type="molecule type" value="Genomic_DNA"/>
</dbReference>
<proteinExistence type="predicted"/>
<dbReference type="AlphaFoldDB" id="A0A838XRR4"/>
<protein>
    <submittedName>
        <fullName evidence="2">VOC family protein</fullName>
    </submittedName>
</protein>
<dbReference type="PANTHER" id="PTHR35908:SF1">
    <property type="entry name" value="CONSERVED PROTEIN"/>
    <property type="match status" value="1"/>
</dbReference>
<reference evidence="2 3" key="2">
    <citation type="submission" date="2020-08" db="EMBL/GenBank/DDBJ databases">
        <title>Stappia taiwanensis sp. nov., isolated from a coastal thermal spring.</title>
        <authorList>
            <person name="Kampfer P."/>
        </authorList>
    </citation>
    <scope>NUCLEOTIDE SEQUENCE [LARGE SCALE GENOMIC DNA]</scope>
    <source>
        <strain evidence="2 3">DSM 23284</strain>
    </source>
</reference>
<dbReference type="PANTHER" id="PTHR35908">
    <property type="entry name" value="HYPOTHETICAL FUSION PROTEIN"/>
    <property type="match status" value="1"/>
</dbReference>
<sequence length="125" mass="13978">MHKSRLACLVIDCEGTDAGTHEAFWAAALGREREADPIDPKYRDLTGPPGELRVLVQAVDHPSRVHLDIETDDIPAEVARLERLGATRLREIKGWVVMEAPSGHRFCVVKPQRPDFAENATVWND</sequence>
<evidence type="ECO:0000259" key="1">
    <source>
        <dbReference type="Pfam" id="PF18029"/>
    </source>
</evidence>
<dbReference type="Proteomes" id="UP000559404">
    <property type="component" value="Unassembled WGS sequence"/>
</dbReference>
<dbReference type="Pfam" id="PF18029">
    <property type="entry name" value="Glyoxalase_6"/>
    <property type="match status" value="1"/>
</dbReference>
<dbReference type="RefSeq" id="WP_181761203.1">
    <property type="nucleotide sequence ID" value="NZ_BMCR01000007.1"/>
</dbReference>
<evidence type="ECO:0000313" key="2">
    <source>
        <dbReference type="EMBL" id="MBA4613002.1"/>
    </source>
</evidence>
<dbReference type="CDD" id="cd06587">
    <property type="entry name" value="VOC"/>
    <property type="match status" value="1"/>
</dbReference>
<dbReference type="InterPro" id="IPR029068">
    <property type="entry name" value="Glyas_Bleomycin-R_OHBP_Dase"/>
</dbReference>
<dbReference type="Gene3D" id="3.10.180.10">
    <property type="entry name" value="2,3-Dihydroxybiphenyl 1,2-Dioxygenase, domain 1"/>
    <property type="match status" value="1"/>
</dbReference>
<dbReference type="SUPFAM" id="SSF54593">
    <property type="entry name" value="Glyoxalase/Bleomycin resistance protein/Dihydroxybiphenyl dioxygenase"/>
    <property type="match status" value="1"/>
</dbReference>
<evidence type="ECO:0000313" key="3">
    <source>
        <dbReference type="Proteomes" id="UP000559404"/>
    </source>
</evidence>
<dbReference type="InterPro" id="IPR041581">
    <property type="entry name" value="Glyoxalase_6"/>
</dbReference>
<keyword evidence="3" id="KW-1185">Reference proteome</keyword>
<organism evidence="2 3">
    <name type="scientific">Stappia taiwanensis</name>
    <dbReference type="NCBI Taxonomy" id="992267"/>
    <lineage>
        <taxon>Bacteria</taxon>
        <taxon>Pseudomonadati</taxon>
        <taxon>Pseudomonadota</taxon>
        <taxon>Alphaproteobacteria</taxon>
        <taxon>Hyphomicrobiales</taxon>
        <taxon>Stappiaceae</taxon>
        <taxon>Stappia</taxon>
    </lineage>
</organism>
<reference evidence="2 3" key="1">
    <citation type="submission" date="2020-07" db="EMBL/GenBank/DDBJ databases">
        <authorList>
            <person name="Li M."/>
        </authorList>
    </citation>
    <scope>NUCLEOTIDE SEQUENCE [LARGE SCALE GENOMIC DNA]</scope>
    <source>
        <strain evidence="2 3">DSM 23284</strain>
    </source>
</reference>
<comment type="caution">
    <text evidence="2">The sequence shown here is derived from an EMBL/GenBank/DDBJ whole genome shotgun (WGS) entry which is preliminary data.</text>
</comment>
<name>A0A838XRR4_9HYPH</name>
<gene>
    <name evidence="2" type="ORF">H1W37_15170</name>
</gene>
<feature type="domain" description="Glyoxalase-like" evidence="1">
    <location>
        <begin position="9"/>
        <end position="109"/>
    </location>
</feature>